<feature type="transmembrane region" description="Helical" evidence="11">
    <location>
        <begin position="229"/>
        <end position="251"/>
    </location>
</feature>
<sequence>MLKDHNFLARLGVIFVAALLWLSGAATSAVAQTIEVPPGQSVERIDLQARYLIAPDSADFTLADARRALEQAEFQSEFPEQPFADVPSPRTWIAIELVNPSRDPENELRRVLGLGAIFIELPEVYLIDGDKPAQEILANAAGDGQSLAARYFTYIRTQSFVLPPGEARTILINTTINDRPTMGVYREGELGRNQIVAALVKALFTLTLLFIATVLAVVSIATKRTIGTIVAFGFALVMLQADASLLSTAFSATPKEGRRIWEALTLSVIFYNYYAFLFIFRLEFRLLRYPALGVVAVLLPTPLLWIAWVSDSTVDVLWAFYLALLLFAILVAFRFDIAGRLRVIAAAILFFCVFAAVLVEPYYLGRNLPDLTIEFIRDAIRMLAGFAMLFLVLVDVRRTRQERDRLTAERIAALEARAETDRQLLETEREYARARDSAQRRKQQLAAASHDIRQPLMGLRGALREEADSLSPGLQARLNEAVDYLEQLTNEYSDRGPRDEPILTEKAEEYPLDLVLRAVSDMFAAEARERGIALRVAHSDCRTNVPALALVRSTSNLVANALRHADASRIMVGVRHRGSRCVIEVRDNGCGMNADQLAEAMQPGGKRKGSDGDGLGLAIIQELAQRHDFEFTMESAPNQGARARLSLSAT</sequence>
<feature type="domain" description="Histidine kinase" evidence="13">
    <location>
        <begin position="447"/>
        <end position="650"/>
    </location>
</feature>
<dbReference type="InterPro" id="IPR005467">
    <property type="entry name" value="His_kinase_dom"/>
</dbReference>
<evidence type="ECO:0000313" key="14">
    <source>
        <dbReference type="EMBL" id="NVE94879.1"/>
    </source>
</evidence>
<dbReference type="Proteomes" id="UP000546031">
    <property type="component" value="Unassembled WGS sequence"/>
</dbReference>
<dbReference type="InterPro" id="IPR003594">
    <property type="entry name" value="HATPase_dom"/>
</dbReference>
<dbReference type="SUPFAM" id="SSF47384">
    <property type="entry name" value="Homodimeric domain of signal transducing histidine kinase"/>
    <property type="match status" value="1"/>
</dbReference>
<dbReference type="RefSeq" id="WP_176273106.1">
    <property type="nucleotide sequence ID" value="NZ_JABWTA010000001.1"/>
</dbReference>
<evidence type="ECO:0000256" key="12">
    <source>
        <dbReference type="SAM" id="SignalP"/>
    </source>
</evidence>
<gene>
    <name evidence="14" type="ORF">HUO12_08195</name>
</gene>
<evidence type="ECO:0000256" key="2">
    <source>
        <dbReference type="ARBA" id="ARBA00004370"/>
    </source>
</evidence>
<keyword evidence="4" id="KW-0597">Phosphoprotein</keyword>
<comment type="catalytic activity">
    <reaction evidence="1">
        <text>ATP + protein L-histidine = ADP + protein N-phospho-L-histidine.</text>
        <dbReference type="EC" id="2.7.13.3"/>
    </reaction>
</comment>
<organism evidence="14 15">
    <name type="scientific">Altererythrobacter lutimaris</name>
    <dbReference type="NCBI Taxonomy" id="2743979"/>
    <lineage>
        <taxon>Bacteria</taxon>
        <taxon>Pseudomonadati</taxon>
        <taxon>Pseudomonadota</taxon>
        <taxon>Alphaproteobacteria</taxon>
        <taxon>Sphingomonadales</taxon>
        <taxon>Erythrobacteraceae</taxon>
        <taxon>Altererythrobacter</taxon>
    </lineage>
</organism>
<evidence type="ECO:0000256" key="10">
    <source>
        <dbReference type="SAM" id="Coils"/>
    </source>
</evidence>
<comment type="subcellular location">
    <subcellularLocation>
        <location evidence="2">Membrane</location>
    </subcellularLocation>
</comment>
<keyword evidence="14" id="KW-0547">Nucleotide-binding</keyword>
<dbReference type="CDD" id="cd00082">
    <property type="entry name" value="HisKA"/>
    <property type="match status" value="1"/>
</dbReference>
<feature type="transmembrane region" description="Helical" evidence="11">
    <location>
        <begin position="379"/>
        <end position="396"/>
    </location>
</feature>
<keyword evidence="10" id="KW-0175">Coiled coil</keyword>
<dbReference type="GO" id="GO:0016020">
    <property type="term" value="C:membrane"/>
    <property type="evidence" value="ECO:0007669"/>
    <property type="project" value="UniProtKB-SubCell"/>
</dbReference>
<dbReference type="PANTHER" id="PTHR45436">
    <property type="entry name" value="SENSOR HISTIDINE KINASE YKOH"/>
    <property type="match status" value="1"/>
</dbReference>
<dbReference type="PROSITE" id="PS50109">
    <property type="entry name" value="HIS_KIN"/>
    <property type="match status" value="1"/>
</dbReference>
<dbReference type="GO" id="GO:0005524">
    <property type="term" value="F:ATP binding"/>
    <property type="evidence" value="ECO:0007669"/>
    <property type="project" value="UniProtKB-KW"/>
</dbReference>
<evidence type="ECO:0000256" key="4">
    <source>
        <dbReference type="ARBA" id="ARBA00022553"/>
    </source>
</evidence>
<dbReference type="PRINTS" id="PR00344">
    <property type="entry name" value="BCTRLSENSOR"/>
</dbReference>
<evidence type="ECO:0000259" key="13">
    <source>
        <dbReference type="PROSITE" id="PS50109"/>
    </source>
</evidence>
<evidence type="ECO:0000256" key="9">
    <source>
        <dbReference type="ARBA" id="ARBA00023136"/>
    </source>
</evidence>
<feature type="transmembrane region" description="Helical" evidence="11">
    <location>
        <begin position="340"/>
        <end position="359"/>
    </location>
</feature>
<keyword evidence="5" id="KW-0808">Transferase</keyword>
<reference evidence="14 15" key="1">
    <citation type="submission" date="2020-06" db="EMBL/GenBank/DDBJ databases">
        <title>Altererythrobacter lutimaris sp. nov., a marine bacterium isolated from a tidal flat.</title>
        <authorList>
            <person name="Kim D."/>
            <person name="Yoo Y."/>
            <person name="Kim J.-J."/>
        </authorList>
    </citation>
    <scope>NUCLEOTIDE SEQUENCE [LARGE SCALE GENOMIC DNA]</scope>
    <source>
        <strain evidence="14 15">JGD-16</strain>
    </source>
</reference>
<keyword evidence="14" id="KW-0067">ATP-binding</keyword>
<keyword evidence="6 11" id="KW-0812">Transmembrane</keyword>
<dbReference type="Gene3D" id="3.30.565.10">
    <property type="entry name" value="Histidine kinase-like ATPase, C-terminal domain"/>
    <property type="match status" value="1"/>
</dbReference>
<dbReference type="GO" id="GO:0000155">
    <property type="term" value="F:phosphorelay sensor kinase activity"/>
    <property type="evidence" value="ECO:0007669"/>
    <property type="project" value="InterPro"/>
</dbReference>
<comment type="caution">
    <text evidence="14">The sequence shown here is derived from an EMBL/GenBank/DDBJ whole genome shotgun (WGS) entry which is preliminary data.</text>
</comment>
<feature type="transmembrane region" description="Helical" evidence="11">
    <location>
        <begin position="202"/>
        <end position="222"/>
    </location>
</feature>
<feature type="transmembrane region" description="Helical" evidence="11">
    <location>
        <begin position="316"/>
        <end position="333"/>
    </location>
</feature>
<name>A0A850HAW4_9SPHN</name>
<feature type="chain" id="PRO_5032713202" description="histidine kinase" evidence="12">
    <location>
        <begin position="32"/>
        <end position="650"/>
    </location>
</feature>
<dbReference type="EC" id="2.7.13.3" evidence="3"/>
<dbReference type="InterPro" id="IPR004358">
    <property type="entry name" value="Sig_transdc_His_kin-like_C"/>
</dbReference>
<feature type="signal peptide" evidence="12">
    <location>
        <begin position="1"/>
        <end position="31"/>
    </location>
</feature>
<proteinExistence type="predicted"/>
<dbReference type="Gene3D" id="1.10.287.130">
    <property type="match status" value="1"/>
</dbReference>
<evidence type="ECO:0000313" key="15">
    <source>
        <dbReference type="Proteomes" id="UP000546031"/>
    </source>
</evidence>
<feature type="transmembrane region" description="Helical" evidence="11">
    <location>
        <begin position="289"/>
        <end position="310"/>
    </location>
</feature>
<keyword evidence="8 11" id="KW-1133">Transmembrane helix</keyword>
<evidence type="ECO:0000256" key="5">
    <source>
        <dbReference type="ARBA" id="ARBA00022679"/>
    </source>
</evidence>
<dbReference type="Pfam" id="PF07696">
    <property type="entry name" value="7TMR-DISMED2"/>
    <property type="match status" value="1"/>
</dbReference>
<evidence type="ECO:0000256" key="7">
    <source>
        <dbReference type="ARBA" id="ARBA00022777"/>
    </source>
</evidence>
<dbReference type="Pfam" id="PF02518">
    <property type="entry name" value="HATPase_c"/>
    <property type="match status" value="1"/>
</dbReference>
<dbReference type="PANTHER" id="PTHR45436:SF5">
    <property type="entry name" value="SENSOR HISTIDINE KINASE TRCS"/>
    <property type="match status" value="1"/>
</dbReference>
<evidence type="ECO:0000256" key="8">
    <source>
        <dbReference type="ARBA" id="ARBA00022989"/>
    </source>
</evidence>
<keyword evidence="7" id="KW-0418">Kinase</keyword>
<dbReference type="AlphaFoldDB" id="A0A850HAW4"/>
<dbReference type="SMART" id="SM00387">
    <property type="entry name" value="HATPase_c"/>
    <property type="match status" value="1"/>
</dbReference>
<dbReference type="InterPro" id="IPR050428">
    <property type="entry name" value="TCS_sensor_his_kinase"/>
</dbReference>
<dbReference type="InterPro" id="IPR011622">
    <property type="entry name" value="7TMR_DISM_rcpt_extracell_dom2"/>
</dbReference>
<dbReference type="SMART" id="SM00388">
    <property type="entry name" value="HisKA"/>
    <property type="match status" value="1"/>
</dbReference>
<dbReference type="InterPro" id="IPR036097">
    <property type="entry name" value="HisK_dim/P_sf"/>
</dbReference>
<dbReference type="EMBL" id="JABWTA010000001">
    <property type="protein sequence ID" value="NVE94879.1"/>
    <property type="molecule type" value="Genomic_DNA"/>
</dbReference>
<protein>
    <recommendedName>
        <fullName evidence="3">histidine kinase</fullName>
        <ecNumber evidence="3">2.7.13.3</ecNumber>
    </recommendedName>
</protein>
<evidence type="ECO:0000256" key="3">
    <source>
        <dbReference type="ARBA" id="ARBA00012438"/>
    </source>
</evidence>
<keyword evidence="15" id="KW-1185">Reference proteome</keyword>
<evidence type="ECO:0000256" key="11">
    <source>
        <dbReference type="SAM" id="Phobius"/>
    </source>
</evidence>
<dbReference type="SUPFAM" id="SSF55874">
    <property type="entry name" value="ATPase domain of HSP90 chaperone/DNA topoisomerase II/histidine kinase"/>
    <property type="match status" value="1"/>
</dbReference>
<accession>A0A850HAW4</accession>
<evidence type="ECO:0000256" key="1">
    <source>
        <dbReference type="ARBA" id="ARBA00000085"/>
    </source>
</evidence>
<keyword evidence="12" id="KW-0732">Signal</keyword>
<evidence type="ECO:0000256" key="6">
    <source>
        <dbReference type="ARBA" id="ARBA00022692"/>
    </source>
</evidence>
<feature type="coiled-coil region" evidence="10">
    <location>
        <begin position="417"/>
        <end position="444"/>
    </location>
</feature>
<feature type="transmembrane region" description="Helical" evidence="11">
    <location>
        <begin position="263"/>
        <end position="282"/>
    </location>
</feature>
<dbReference type="InterPro" id="IPR003661">
    <property type="entry name" value="HisK_dim/P_dom"/>
</dbReference>
<dbReference type="InterPro" id="IPR036890">
    <property type="entry name" value="HATPase_C_sf"/>
</dbReference>
<keyword evidence="9 11" id="KW-0472">Membrane</keyword>